<dbReference type="Gene3D" id="3.30.870.10">
    <property type="entry name" value="Endonuclease Chain A"/>
    <property type="match status" value="2"/>
</dbReference>
<accession>A0A4R5LQK0</accession>
<dbReference type="PANTHER" id="PTHR21248">
    <property type="entry name" value="CARDIOLIPIN SYNTHASE"/>
    <property type="match status" value="1"/>
</dbReference>
<protein>
    <submittedName>
        <fullName evidence="3">Phospholipase</fullName>
    </submittedName>
</protein>
<dbReference type="GO" id="GO:0032049">
    <property type="term" value="P:cardiolipin biosynthetic process"/>
    <property type="evidence" value="ECO:0007669"/>
    <property type="project" value="UniProtKB-ARBA"/>
</dbReference>
<name>A0A4R5LQK0_9GAMM</name>
<evidence type="ECO:0000256" key="1">
    <source>
        <dbReference type="SAM" id="SignalP"/>
    </source>
</evidence>
<dbReference type="AlphaFoldDB" id="A0A4R5LQK0"/>
<dbReference type="GO" id="GO:0030572">
    <property type="term" value="F:phosphatidyltransferase activity"/>
    <property type="evidence" value="ECO:0007669"/>
    <property type="project" value="UniProtKB-ARBA"/>
</dbReference>
<keyword evidence="4" id="KW-1185">Reference proteome</keyword>
<dbReference type="Pfam" id="PF13091">
    <property type="entry name" value="PLDc_2"/>
    <property type="match status" value="1"/>
</dbReference>
<dbReference type="OrthoDB" id="9762009at2"/>
<dbReference type="Proteomes" id="UP000295554">
    <property type="component" value="Unassembled WGS sequence"/>
</dbReference>
<dbReference type="RefSeq" id="WP_133213928.1">
    <property type="nucleotide sequence ID" value="NZ_SMSE01000003.1"/>
</dbReference>
<feature type="domain" description="PLD phosphodiesterase" evidence="2">
    <location>
        <begin position="200"/>
        <end position="232"/>
    </location>
</feature>
<feature type="chain" id="PRO_5020425943" evidence="1">
    <location>
        <begin position="20"/>
        <end position="614"/>
    </location>
</feature>
<evidence type="ECO:0000313" key="4">
    <source>
        <dbReference type="Proteomes" id="UP000295554"/>
    </source>
</evidence>
<organism evidence="3 4">
    <name type="scientific">Seongchinamella unica</name>
    <dbReference type="NCBI Taxonomy" id="2547392"/>
    <lineage>
        <taxon>Bacteria</taxon>
        <taxon>Pseudomonadati</taxon>
        <taxon>Pseudomonadota</taxon>
        <taxon>Gammaproteobacteria</taxon>
        <taxon>Cellvibrionales</taxon>
        <taxon>Halieaceae</taxon>
        <taxon>Seongchinamella</taxon>
    </lineage>
</organism>
<reference evidence="3 4" key="1">
    <citation type="submission" date="2019-03" db="EMBL/GenBank/DDBJ databases">
        <title>Seongchinamella monodicae gen. nov., sp. nov., a novel member of the Gammaproteobacteria isolated from a tidal mudflat of beach.</title>
        <authorList>
            <person name="Yang H.G."/>
            <person name="Kang J.W."/>
            <person name="Lee S.D."/>
        </authorList>
    </citation>
    <scope>NUCLEOTIDE SEQUENCE [LARGE SCALE GENOMIC DNA]</scope>
    <source>
        <strain evidence="3 4">GH4-78</strain>
    </source>
</reference>
<proteinExistence type="predicted"/>
<dbReference type="PROSITE" id="PS50035">
    <property type="entry name" value="PLD"/>
    <property type="match status" value="1"/>
</dbReference>
<comment type="caution">
    <text evidence="3">The sequence shown here is derived from an EMBL/GenBank/DDBJ whole genome shotgun (WGS) entry which is preliminary data.</text>
</comment>
<dbReference type="EMBL" id="SMSE01000003">
    <property type="protein sequence ID" value="TDG12799.1"/>
    <property type="molecule type" value="Genomic_DNA"/>
</dbReference>
<sequence length="614" mass="69334">MKILSSLFLSIALSFALSSCSEKPQNQDCEQASVSREPCAPASAIDDSTMDQIYADRTWKPSQELDIDPIRMGEQAEVPIDRARAKLIGPTPEDGLTSLATKLWLIENAVQTIDVMYYIFARDTVGEAVLGALCNAVKRGVDVRIMVDSVGSFDPIHADLKALETCANEAGFMRNAQGQVTDRRARVQAVIFNAITRMQFNRRSHDKILIVDGRIPAKGAVMTGGRNISLDYYGINADGSPDPTAFRDLELLLRPYPDQDPRLPTVASVTEMYYTLLFLHEGNKRLDPGNRSTDEDSRTARRLQRCQESLDFLKNLPGIRQRMEDMPVFLGEGFRDAEVRLSHQLGNLTSKHVTTNVEENLVKNPNSILYLITKLTREAKRRGEDQGTLRVASPYLFSGKYRNKHGETVYDGAQSMLEYLQQHPTASFVIVTNSVMTSDNFFTQAIIDMEMAPRFLLTPELTKAWQSSREKGEFNPAVVGSEEWQQAIDHPQIFIYETGKLDSVLLGNGTAQYGKLHAKFILGETIGFIGTSNFDYRSDLWNNEMGFFFRSPELREDLLKVFNELQATSYRWGTPQWLQMRRELMESDSQKASPARNQRTIYKTLHGLGLEYLM</sequence>
<evidence type="ECO:0000313" key="3">
    <source>
        <dbReference type="EMBL" id="TDG12799.1"/>
    </source>
</evidence>
<dbReference type="PANTHER" id="PTHR21248:SF12">
    <property type="entry name" value="CARDIOLIPIN SYNTHASE C"/>
    <property type="match status" value="1"/>
</dbReference>
<gene>
    <name evidence="3" type="ORF">E2F43_14650</name>
</gene>
<dbReference type="InterPro" id="IPR025202">
    <property type="entry name" value="PLD-like_dom"/>
</dbReference>
<keyword evidence="1" id="KW-0732">Signal</keyword>
<dbReference type="SMART" id="SM00155">
    <property type="entry name" value="PLDc"/>
    <property type="match status" value="2"/>
</dbReference>
<dbReference type="SUPFAM" id="SSF56024">
    <property type="entry name" value="Phospholipase D/nuclease"/>
    <property type="match status" value="3"/>
</dbReference>
<dbReference type="PROSITE" id="PS51257">
    <property type="entry name" value="PROKAR_LIPOPROTEIN"/>
    <property type="match status" value="1"/>
</dbReference>
<dbReference type="InterPro" id="IPR001736">
    <property type="entry name" value="PLipase_D/transphosphatidylase"/>
</dbReference>
<evidence type="ECO:0000259" key="2">
    <source>
        <dbReference type="PROSITE" id="PS50035"/>
    </source>
</evidence>
<feature type="signal peptide" evidence="1">
    <location>
        <begin position="1"/>
        <end position="19"/>
    </location>
</feature>